<feature type="transmembrane region" description="Helical" evidence="4">
    <location>
        <begin position="27"/>
        <end position="44"/>
    </location>
</feature>
<evidence type="ECO:0000256" key="3">
    <source>
        <dbReference type="SAM" id="MobiDB-lite"/>
    </source>
</evidence>
<dbReference type="EMBL" id="KV454476">
    <property type="protein sequence ID" value="ODV63020.1"/>
    <property type="molecule type" value="Genomic_DNA"/>
</dbReference>
<keyword evidence="4" id="KW-0472">Membrane</keyword>
<dbReference type="FunCoup" id="A0A1D2VN36">
    <property type="interactions" value="107"/>
</dbReference>
<proteinExistence type="predicted"/>
<keyword evidence="4" id="KW-1133">Transmembrane helix</keyword>
<feature type="region of interest" description="Disordered" evidence="3">
    <location>
        <begin position="129"/>
        <end position="188"/>
    </location>
</feature>
<dbReference type="PANTHER" id="PTHR31306">
    <property type="entry name" value="ALPHA-1,6-MANNOSYLTRANSFERASE MNN11-RELATED"/>
    <property type="match status" value="1"/>
</dbReference>
<name>A0A1D2VN36_9ASCO</name>
<dbReference type="InParanoid" id="A0A1D2VN36"/>
<dbReference type="InterPro" id="IPR008630">
    <property type="entry name" value="Glyco_trans_34"/>
</dbReference>
<gene>
    <name evidence="5" type="ORF">ASCRUDRAFT_74437</name>
</gene>
<evidence type="ECO:0000313" key="5">
    <source>
        <dbReference type="EMBL" id="ODV63020.1"/>
    </source>
</evidence>
<dbReference type="GO" id="GO:0000009">
    <property type="term" value="F:alpha-1,6-mannosyltransferase activity"/>
    <property type="evidence" value="ECO:0007669"/>
    <property type="project" value="TreeGrafter"/>
</dbReference>
<dbReference type="RefSeq" id="XP_020049327.1">
    <property type="nucleotide sequence ID" value="XM_020192685.1"/>
</dbReference>
<keyword evidence="2 5" id="KW-0808">Transferase</keyword>
<dbReference type="AlphaFoldDB" id="A0A1D2VN36"/>
<dbReference type="OrthoDB" id="205108at2759"/>
<dbReference type="Proteomes" id="UP000095038">
    <property type="component" value="Unassembled WGS sequence"/>
</dbReference>
<dbReference type="PANTHER" id="PTHR31306:SF10">
    <property type="entry name" value="ALPHA-1,6-MANNOSYLTRANSFERASE MNN11-RELATED"/>
    <property type="match status" value="1"/>
</dbReference>
<evidence type="ECO:0000256" key="4">
    <source>
        <dbReference type="SAM" id="Phobius"/>
    </source>
</evidence>
<evidence type="ECO:0000256" key="2">
    <source>
        <dbReference type="ARBA" id="ARBA00022679"/>
    </source>
</evidence>
<dbReference type="GO" id="GO:0006487">
    <property type="term" value="P:protein N-linked glycosylation"/>
    <property type="evidence" value="ECO:0007669"/>
    <property type="project" value="TreeGrafter"/>
</dbReference>
<dbReference type="STRING" id="1344418.A0A1D2VN36"/>
<dbReference type="GeneID" id="30966321"/>
<keyword evidence="1" id="KW-0328">Glycosyltransferase</keyword>
<sequence length="471" mass="55237">MAFPQQKMKPKSKSFNRPFSKIVNKKFIYTVISVFLFYLFFLRSNNDNSDSSNYNYSFSPNNPYQHLPKEHGIYNDQILTSDPLIYPSVQYAPFLRELTLSKLFQSKTDENGNLHYVYDQDLDESERLFSDDDTANGNNDNDNNDNDLNDLNYDENLNGLALNKKSKSDKNNNHDDYHDDLNIDQPYDDNEDDEIHFKKAKKSFKNHGKIVFDARNNKSPDLVIVTSLDFEKFELTHLTKVITNRIDYCKANNFGFYSRWVQEFIPILQKHNSNKSWVKLMIMREAFHAFPNSKYFWYLDQDSIIMRYDLNLINYLLAPSILNPIILKDQPIIPPSGAIHTYKNIKPQDIRFLITQNENSIDSTSFILINDIYGKAILEFWQDDLFRKYTNFQIIENALTHILQWHPVLLSKTALLPPRTIASLHSVMDLPKGGDHLHYYPGDLVVNLKDCEARKSCESEFESYYQQIDKN</sequence>
<evidence type="ECO:0000256" key="1">
    <source>
        <dbReference type="ARBA" id="ARBA00022676"/>
    </source>
</evidence>
<dbReference type="GO" id="GO:0000136">
    <property type="term" value="C:mannan polymerase complex"/>
    <property type="evidence" value="ECO:0007669"/>
    <property type="project" value="TreeGrafter"/>
</dbReference>
<organism evidence="5 6">
    <name type="scientific">Ascoidea rubescens DSM 1968</name>
    <dbReference type="NCBI Taxonomy" id="1344418"/>
    <lineage>
        <taxon>Eukaryota</taxon>
        <taxon>Fungi</taxon>
        <taxon>Dikarya</taxon>
        <taxon>Ascomycota</taxon>
        <taxon>Saccharomycotina</taxon>
        <taxon>Saccharomycetes</taxon>
        <taxon>Ascoideaceae</taxon>
        <taxon>Ascoidea</taxon>
    </lineage>
</organism>
<dbReference type="Pfam" id="PF05637">
    <property type="entry name" value="Glyco_transf_34"/>
    <property type="match status" value="1"/>
</dbReference>
<feature type="compositionally biased region" description="Basic and acidic residues" evidence="3">
    <location>
        <begin position="166"/>
        <end position="181"/>
    </location>
</feature>
<feature type="compositionally biased region" description="Low complexity" evidence="3">
    <location>
        <begin position="149"/>
        <end position="158"/>
    </location>
</feature>
<keyword evidence="4" id="KW-0812">Transmembrane</keyword>
<reference evidence="6" key="1">
    <citation type="submission" date="2016-05" db="EMBL/GenBank/DDBJ databases">
        <title>Comparative genomics of biotechnologically important yeasts.</title>
        <authorList>
            <consortium name="DOE Joint Genome Institute"/>
            <person name="Riley R."/>
            <person name="Haridas S."/>
            <person name="Wolfe K.H."/>
            <person name="Lopes M.R."/>
            <person name="Hittinger C.T."/>
            <person name="Goker M."/>
            <person name="Salamov A."/>
            <person name="Wisecaver J."/>
            <person name="Long T.M."/>
            <person name="Aerts A.L."/>
            <person name="Barry K."/>
            <person name="Choi C."/>
            <person name="Clum A."/>
            <person name="Coughlan A.Y."/>
            <person name="Deshpande S."/>
            <person name="Douglass A.P."/>
            <person name="Hanson S.J."/>
            <person name="Klenk H.-P."/>
            <person name="Labutti K."/>
            <person name="Lapidus A."/>
            <person name="Lindquist E."/>
            <person name="Lipzen A."/>
            <person name="Meier-Kolthoff J.P."/>
            <person name="Ohm R.A."/>
            <person name="Otillar R.P."/>
            <person name="Pangilinan J."/>
            <person name="Peng Y."/>
            <person name="Rokas A."/>
            <person name="Rosa C.A."/>
            <person name="Scheuner C."/>
            <person name="Sibirny A.A."/>
            <person name="Slot J.C."/>
            <person name="Stielow J.B."/>
            <person name="Sun H."/>
            <person name="Kurtzman C.P."/>
            <person name="Blackwell M."/>
            <person name="Grigoriev I.V."/>
            <person name="Jeffries T.W."/>
        </authorList>
    </citation>
    <scope>NUCLEOTIDE SEQUENCE [LARGE SCALE GENOMIC DNA]</scope>
    <source>
        <strain evidence="6">DSM 1968</strain>
    </source>
</reference>
<evidence type="ECO:0000313" key="6">
    <source>
        <dbReference type="Proteomes" id="UP000095038"/>
    </source>
</evidence>
<accession>A0A1D2VN36</accession>
<keyword evidence="6" id="KW-1185">Reference proteome</keyword>
<protein>
    <submittedName>
        <fullName evidence="5">Glycosyltransferase family 34 protein</fullName>
    </submittedName>
</protein>